<dbReference type="EMBL" id="BDQI01000006">
    <property type="protein sequence ID" value="GAX51855.1"/>
    <property type="molecule type" value="Genomic_DNA"/>
</dbReference>
<accession>A0A250VCG2</accession>
<dbReference type="AlphaFoldDB" id="A0A250VCG2"/>
<evidence type="ECO:0000313" key="1">
    <source>
        <dbReference type="EMBL" id="GAX51855.1"/>
    </source>
</evidence>
<name>A0A250VCG2_STROL</name>
<proteinExistence type="predicted"/>
<organism evidence="1 2">
    <name type="scientific">Streptomyces olivochromogenes</name>
    <dbReference type="NCBI Taxonomy" id="1963"/>
    <lineage>
        <taxon>Bacteria</taxon>
        <taxon>Bacillati</taxon>
        <taxon>Actinomycetota</taxon>
        <taxon>Actinomycetes</taxon>
        <taxon>Kitasatosporales</taxon>
        <taxon>Streptomycetaceae</taxon>
        <taxon>Streptomyces</taxon>
    </lineage>
</organism>
<keyword evidence="2" id="KW-1185">Reference proteome</keyword>
<comment type="caution">
    <text evidence="1">The sequence shown here is derived from an EMBL/GenBank/DDBJ whole genome shotgun (WGS) entry which is preliminary data.</text>
</comment>
<reference evidence="2" key="1">
    <citation type="submission" date="2017-05" db="EMBL/GenBank/DDBJ databases">
        <title>Streptomyces olivochromogenes NBRC 3561 whole genome shotgun sequence.</title>
        <authorList>
            <person name="Dohra H."/>
            <person name="Kodani S."/>
        </authorList>
    </citation>
    <scope>NUCLEOTIDE SEQUENCE [LARGE SCALE GENOMIC DNA]</scope>
    <source>
        <strain evidence="2">NBRC 3561</strain>
    </source>
</reference>
<gene>
    <name evidence="1" type="ORF">SO3561_03362</name>
</gene>
<sequence>MNANRWSRKSEDDRAGRRDCGWSVALALGPGD</sequence>
<evidence type="ECO:0000313" key="2">
    <source>
        <dbReference type="Proteomes" id="UP000217446"/>
    </source>
</evidence>
<dbReference type="Proteomes" id="UP000217446">
    <property type="component" value="Unassembled WGS sequence"/>
</dbReference>
<protein>
    <submittedName>
        <fullName evidence="1">Uncharacterized protein</fullName>
    </submittedName>
</protein>